<sequence length="126" mass="14710">MADAAEKAAALAEWLVERLDNSLRLDYIEEFYFSRLLIGQPFDKRLAGACGNVEDDTWLVFMVQQPSLLDRIFRRSMPVELHEQFITALHQEFSKNPEILDVEWYEEDSKLREFNHAARPFGTVSD</sequence>
<evidence type="ECO:0000313" key="1">
    <source>
        <dbReference type="EMBL" id="AUD77742.1"/>
    </source>
</evidence>
<evidence type="ECO:0000313" key="2">
    <source>
        <dbReference type="Proteomes" id="UP000232693"/>
    </source>
</evidence>
<dbReference type="AlphaFoldDB" id="A0A2K9AJD7"/>
<protein>
    <submittedName>
        <fullName evidence="1">Uncharacterized protein</fullName>
    </submittedName>
</protein>
<dbReference type="RefSeq" id="WP_106645666.1">
    <property type="nucleotide sequence ID" value="NZ_BMGO01000001.1"/>
</dbReference>
<gene>
    <name evidence="1" type="ORF">CW740_00220</name>
</gene>
<dbReference type="KEGG" id="kpd:CW740_00220"/>
<name>A0A2K9AJD7_9GAMM</name>
<dbReference type="Proteomes" id="UP000232693">
    <property type="component" value="Chromosome"/>
</dbReference>
<organism evidence="1 2">
    <name type="scientific">Kangiella profundi</name>
    <dbReference type="NCBI Taxonomy" id="1561924"/>
    <lineage>
        <taxon>Bacteria</taxon>
        <taxon>Pseudomonadati</taxon>
        <taxon>Pseudomonadota</taxon>
        <taxon>Gammaproteobacteria</taxon>
        <taxon>Kangiellales</taxon>
        <taxon>Kangiellaceae</taxon>
        <taxon>Kangiella</taxon>
    </lineage>
</organism>
<dbReference type="EMBL" id="CP025120">
    <property type="protein sequence ID" value="AUD77742.1"/>
    <property type="molecule type" value="Genomic_DNA"/>
</dbReference>
<dbReference type="OrthoDB" id="1453393at2"/>
<accession>A0A2K9AJD7</accession>
<proteinExistence type="predicted"/>
<reference evidence="1 2" key="1">
    <citation type="submission" date="2017-12" db="EMBL/GenBank/DDBJ databases">
        <title>Kangiella profundi FT102 completed genome.</title>
        <authorList>
            <person name="Xu J."/>
            <person name="Wang J."/>
            <person name="Lu Y."/>
        </authorList>
    </citation>
    <scope>NUCLEOTIDE SEQUENCE [LARGE SCALE GENOMIC DNA]</scope>
    <source>
        <strain evidence="1 2">FT102</strain>
    </source>
</reference>
<keyword evidence="2" id="KW-1185">Reference proteome</keyword>